<evidence type="ECO:0000256" key="2">
    <source>
        <dbReference type="ARBA" id="ARBA00023125"/>
    </source>
</evidence>
<dbReference type="Proteomes" id="UP001064632">
    <property type="component" value="Chromosome"/>
</dbReference>
<dbReference type="SUPFAM" id="SSF64288">
    <property type="entry name" value="Chorismate lyase-like"/>
    <property type="match status" value="1"/>
</dbReference>
<organism evidence="5 6">
    <name type="scientific">Tahibacter amnicola</name>
    <dbReference type="NCBI Taxonomy" id="2976241"/>
    <lineage>
        <taxon>Bacteria</taxon>
        <taxon>Pseudomonadati</taxon>
        <taxon>Pseudomonadota</taxon>
        <taxon>Gammaproteobacteria</taxon>
        <taxon>Lysobacterales</taxon>
        <taxon>Rhodanobacteraceae</taxon>
        <taxon>Tahibacter</taxon>
    </lineage>
</organism>
<dbReference type="PROSITE" id="PS50949">
    <property type="entry name" value="HTH_GNTR"/>
    <property type="match status" value="1"/>
</dbReference>
<dbReference type="PANTHER" id="PTHR44846:SF1">
    <property type="entry name" value="MANNOSYL-D-GLYCERATE TRANSPORT_METABOLISM SYSTEM REPRESSOR MNGR-RELATED"/>
    <property type="match status" value="1"/>
</dbReference>
<dbReference type="Gene3D" id="3.40.1410.10">
    <property type="entry name" value="Chorismate lyase-like"/>
    <property type="match status" value="1"/>
</dbReference>
<dbReference type="InterPro" id="IPR028978">
    <property type="entry name" value="Chorismate_lyase_/UTRA_dom_sf"/>
</dbReference>
<evidence type="ECO:0000313" key="6">
    <source>
        <dbReference type="Proteomes" id="UP001064632"/>
    </source>
</evidence>
<evidence type="ECO:0000256" key="3">
    <source>
        <dbReference type="ARBA" id="ARBA00023163"/>
    </source>
</evidence>
<keyword evidence="2" id="KW-0238">DNA-binding</keyword>
<dbReference type="InterPro" id="IPR050679">
    <property type="entry name" value="Bact_HTH_transcr_reg"/>
</dbReference>
<dbReference type="SMART" id="SM00866">
    <property type="entry name" value="UTRA"/>
    <property type="match status" value="1"/>
</dbReference>
<dbReference type="RefSeq" id="WP_261694124.1">
    <property type="nucleotide sequence ID" value="NZ_CP104694.1"/>
</dbReference>
<accession>A0ABY6BAQ4</accession>
<reference evidence="5" key="1">
    <citation type="submission" date="2022-09" db="EMBL/GenBank/DDBJ databases">
        <title>Tahibacter sp. nov., isolated from a fresh water.</title>
        <authorList>
            <person name="Baek J.H."/>
            <person name="Lee J.K."/>
            <person name="Kim J.M."/>
            <person name="Jeon C.O."/>
        </authorList>
    </citation>
    <scope>NUCLEOTIDE SEQUENCE</scope>
    <source>
        <strain evidence="5">W38</strain>
    </source>
</reference>
<feature type="domain" description="HTH gntR-type" evidence="4">
    <location>
        <begin position="13"/>
        <end position="81"/>
    </location>
</feature>
<evidence type="ECO:0000256" key="1">
    <source>
        <dbReference type="ARBA" id="ARBA00023015"/>
    </source>
</evidence>
<name>A0ABY6BAQ4_9GAMM</name>
<dbReference type="SUPFAM" id="SSF46785">
    <property type="entry name" value="Winged helix' DNA-binding domain"/>
    <property type="match status" value="1"/>
</dbReference>
<protein>
    <submittedName>
        <fullName evidence="5">Phosphonate metabolism transcriptional regulator PhnF</fullName>
    </submittedName>
</protein>
<dbReference type="InterPro" id="IPR000524">
    <property type="entry name" value="Tscrpt_reg_HTH_GntR"/>
</dbReference>
<gene>
    <name evidence="5" type="primary">phnF</name>
    <name evidence="5" type="ORF">N4264_20740</name>
</gene>
<keyword evidence="6" id="KW-1185">Reference proteome</keyword>
<keyword evidence="1" id="KW-0805">Transcription regulation</keyword>
<dbReference type="InterPro" id="IPR012702">
    <property type="entry name" value="CP_lyase_PhnF"/>
</dbReference>
<dbReference type="InterPro" id="IPR036390">
    <property type="entry name" value="WH_DNA-bd_sf"/>
</dbReference>
<evidence type="ECO:0000313" key="5">
    <source>
        <dbReference type="EMBL" id="UXI67148.1"/>
    </source>
</evidence>
<dbReference type="Gene3D" id="1.10.10.10">
    <property type="entry name" value="Winged helix-like DNA-binding domain superfamily/Winged helix DNA-binding domain"/>
    <property type="match status" value="1"/>
</dbReference>
<evidence type="ECO:0000259" key="4">
    <source>
        <dbReference type="PROSITE" id="PS50949"/>
    </source>
</evidence>
<dbReference type="PANTHER" id="PTHR44846">
    <property type="entry name" value="MANNOSYL-D-GLYCERATE TRANSPORT/METABOLISM SYSTEM REPRESSOR MNGR-RELATED"/>
    <property type="match status" value="1"/>
</dbReference>
<proteinExistence type="predicted"/>
<dbReference type="SMART" id="SM00345">
    <property type="entry name" value="HTH_GNTR"/>
    <property type="match status" value="1"/>
</dbReference>
<dbReference type="CDD" id="cd07377">
    <property type="entry name" value="WHTH_GntR"/>
    <property type="match status" value="1"/>
</dbReference>
<sequence length="245" mass="27517">MTSAIPFDRHSAEPLWRQIERHLKQRIDHTEWKAGARLPSALALADEYNVNRHTVRRALAALEHRGVVRTQPGHGSFVCEPGYDYRLGRHGIVTPIRHATEQEETAQVLGACLREPPHRVAEVLGLLRGERAWLVESRSTREGHLVEYTEAWLPAPRFGDLDVIYLRTASITRTLAAFGVTTWSRQFTRVSACLPATPIARLLDQSPLRPVLQLESLTVDADGLPVQYGLTRFVGDRIQVVVTGE</sequence>
<dbReference type="InterPro" id="IPR036388">
    <property type="entry name" value="WH-like_DNA-bd_sf"/>
</dbReference>
<dbReference type="EMBL" id="CP104694">
    <property type="protein sequence ID" value="UXI67148.1"/>
    <property type="molecule type" value="Genomic_DNA"/>
</dbReference>
<dbReference type="InterPro" id="IPR011663">
    <property type="entry name" value="UTRA"/>
</dbReference>
<dbReference type="NCBIfam" id="TIGR02325">
    <property type="entry name" value="C_P_lyase_phnF"/>
    <property type="match status" value="1"/>
</dbReference>
<keyword evidence="3" id="KW-0804">Transcription</keyword>
<dbReference type="Pfam" id="PF07702">
    <property type="entry name" value="UTRA"/>
    <property type="match status" value="1"/>
</dbReference>
<dbReference type="PRINTS" id="PR00035">
    <property type="entry name" value="HTHGNTR"/>
</dbReference>
<dbReference type="Pfam" id="PF00392">
    <property type="entry name" value="GntR"/>
    <property type="match status" value="1"/>
</dbReference>